<evidence type="ECO:0000256" key="4">
    <source>
        <dbReference type="ARBA" id="ARBA00012976"/>
    </source>
</evidence>
<dbReference type="OrthoDB" id="10248487at2759"/>
<evidence type="ECO:0000256" key="9">
    <source>
        <dbReference type="ARBA" id="ARBA00023136"/>
    </source>
</evidence>
<sequence length="1050" mass="122080">MTMINKLEDISYDAAVCPEVCKSVAGYIREKIKRLNFDRYKIIINVTIIEKTGQSVQSSVGFLWDPEKDNYSTFTYEARTFHAYCCVFVSQIWKLLLVISFTFFYSICIFYFHRGDNFNILHIKDFNIRRMLDIKFFTILIVLVSFEYQLVLSDASKNYCYSEDEHPYLYAATKTAYGLTHGLIRNTTVPNCEAKQIWMLGRHGTRYSGEENIEKMITQLPELQLSIIKNHELGRGSLCKEDIRNLKAWKLDPNFSTDKKKYLTTQGEEDWRSLGERYRSYFPSLLRYDDSNDVPVKNFRFRSTDSQRTKASMNFFIKGLFGNVTARTEVVPVNEDTLLKIYGICKPWKEIMKDPSTNAEVNAFLTGPEYTKAIHEVSQRLGFEDDLPFDLVLTMHTTCVFEKAWNIDKLSPWCAAFTEDVLKIFEYEEDLHYYYHASHGQSMSAKIGCAPLQDMFKHFTKLEGTTKNNLEGIFYFTHSSMVQLFLTSMGIAKDSTPLKASNFETMKDTRKWRTTFLAPFAANFAAVFYSCESSNKVRLFLNEKPLEVEGCKDGVCDWEYLKKKWETPGFDCNTDFYITMNFKMNASVLFLVILLNLAYTRDVDYCFADENDPYLYMASKTAYHFVHAGKTRFQDVPNCHAEQVWMLGTHGTRCPTEMEITEMLSLTEIQSQIINNHESRGNGHMCDRDLENLKRWKPSEYLLPARAEVLTPQGVEDMRLLARRLQSNFPQLLPPTSRNITPEQYTFKTVDAQDSMASFMEGLFGNRNAAFAEEVSINDTLLSAYKTCNAWSNEQNNVSTVEVSRFEEEPKFQSLIQNVSRRLGFLYNISKRSILTMYDMCRYEKAWAVTQLSPWCAVFNKEELRVLEYREDLYYYYKAGYGREINAQLGCTLLQDMMNHFWRVEKDTDSIEPKGVFYFSDIIALQNLLATLNINKDQTQLTAFNYRDMTKRQWRTSFISPFATNLVAVFYRCDGNSQPNKVMFYLAEKLVMLDGCDVGLCDWEYFKQKFNPIINRCNLNVCWNGNGVAAYVPNILLIFFACVTLVFIRK</sequence>
<evidence type="ECO:0000256" key="12">
    <source>
        <dbReference type="ARBA" id="ARBA00043671"/>
    </source>
</evidence>
<dbReference type="Pfam" id="PF00328">
    <property type="entry name" value="His_Phos_2"/>
    <property type="match status" value="2"/>
</dbReference>
<evidence type="ECO:0000256" key="10">
    <source>
        <dbReference type="ARBA" id="ARBA00031642"/>
    </source>
</evidence>
<keyword evidence="7" id="KW-0732">Signal</keyword>
<protein>
    <recommendedName>
        <fullName evidence="6">Multiple inositol polyphosphate phosphatase 1</fullName>
        <ecNumber evidence="5">3.1.3.62</ecNumber>
        <ecNumber evidence="4">3.1.3.80</ecNumber>
    </recommendedName>
    <alternativeName>
        <fullName evidence="10">2,3-bisphosphoglycerate 3-phosphatase</fullName>
    </alternativeName>
</protein>
<feature type="transmembrane region" description="Helical" evidence="15">
    <location>
        <begin position="134"/>
        <end position="152"/>
    </location>
</feature>
<proteinExistence type="inferred from homology"/>
<dbReference type="InterPro" id="IPR000560">
    <property type="entry name" value="His_Pase_clade-2"/>
</dbReference>
<dbReference type="GO" id="GO:0052745">
    <property type="term" value="F:inositol phosphate phosphatase activity"/>
    <property type="evidence" value="ECO:0007669"/>
    <property type="project" value="TreeGrafter"/>
</dbReference>
<keyword evidence="17" id="KW-1185">Reference proteome</keyword>
<dbReference type="InterPro" id="IPR005334">
    <property type="entry name" value="Tctex-1-like"/>
</dbReference>
<comment type="similarity">
    <text evidence="2">Belongs to the dynein light chain Tctex-type family.</text>
</comment>
<dbReference type="GO" id="GO:0016020">
    <property type="term" value="C:membrane"/>
    <property type="evidence" value="ECO:0007669"/>
    <property type="project" value="UniProtKB-SubCell"/>
</dbReference>
<evidence type="ECO:0000256" key="13">
    <source>
        <dbReference type="ARBA" id="ARBA00043691"/>
    </source>
</evidence>
<dbReference type="SUPFAM" id="SSF53254">
    <property type="entry name" value="Phosphoglycerate mutase-like"/>
    <property type="match status" value="2"/>
</dbReference>
<comment type="catalytic activity">
    <reaction evidence="14">
        <text>(2R)-2,3-bisphosphoglycerate + H2O = (2R)-2-phosphoglycerate + phosphate</text>
        <dbReference type="Rhea" id="RHEA:27381"/>
        <dbReference type="ChEBI" id="CHEBI:15377"/>
        <dbReference type="ChEBI" id="CHEBI:43474"/>
        <dbReference type="ChEBI" id="CHEBI:58248"/>
        <dbReference type="ChEBI" id="CHEBI:58289"/>
        <dbReference type="EC" id="3.1.3.80"/>
    </reaction>
    <physiologicalReaction direction="left-to-right" evidence="14">
        <dbReference type="Rhea" id="RHEA:27382"/>
    </physiologicalReaction>
</comment>
<gene>
    <name evidence="16" type="ORF">WN55_04486</name>
</gene>
<dbReference type="CDD" id="cd07061">
    <property type="entry name" value="HP_HAP_like"/>
    <property type="match status" value="2"/>
</dbReference>
<dbReference type="EC" id="3.1.3.62" evidence="5"/>
<dbReference type="Gene3D" id="3.40.50.1240">
    <property type="entry name" value="Phosphoglycerate mutase-like"/>
    <property type="match status" value="2"/>
</dbReference>
<dbReference type="AlphaFoldDB" id="A0A154P0U4"/>
<dbReference type="GO" id="GO:0003993">
    <property type="term" value="F:acid phosphatase activity"/>
    <property type="evidence" value="ECO:0007669"/>
    <property type="project" value="TreeGrafter"/>
</dbReference>
<name>A0A154P0U4_DUFNO</name>
<dbReference type="CDD" id="cd21451">
    <property type="entry name" value="DLC-like_TCTEX1D"/>
    <property type="match status" value="1"/>
</dbReference>
<keyword evidence="8" id="KW-0378">Hydrolase</keyword>
<keyword evidence="9 15" id="KW-0472">Membrane</keyword>
<evidence type="ECO:0000256" key="11">
    <source>
        <dbReference type="ARBA" id="ARBA00043668"/>
    </source>
</evidence>
<evidence type="ECO:0000256" key="2">
    <source>
        <dbReference type="ARBA" id="ARBA00005361"/>
    </source>
</evidence>
<comment type="catalytic activity">
    <reaction evidence="11">
        <text>1D-myo-inositol 1,2,5,6-tetrakisphosphate + H2O = 1D-myo-inositol 1,2,6-trisphosphate + phosphate</text>
        <dbReference type="Rhea" id="RHEA:77119"/>
        <dbReference type="ChEBI" id="CHEBI:15377"/>
        <dbReference type="ChEBI" id="CHEBI:43474"/>
        <dbReference type="ChEBI" id="CHEBI:195535"/>
        <dbReference type="ChEBI" id="CHEBI:195537"/>
        <dbReference type="EC" id="3.1.3.62"/>
    </reaction>
    <physiologicalReaction direction="left-to-right" evidence="11">
        <dbReference type="Rhea" id="RHEA:77120"/>
    </physiologicalReaction>
</comment>
<dbReference type="EC" id="3.1.3.80" evidence="4"/>
<evidence type="ECO:0000256" key="7">
    <source>
        <dbReference type="ARBA" id="ARBA00022729"/>
    </source>
</evidence>
<dbReference type="GO" id="GO:0034417">
    <property type="term" value="F:bisphosphoglycerate 3-phosphatase activity"/>
    <property type="evidence" value="ECO:0007669"/>
    <property type="project" value="UniProtKB-EC"/>
</dbReference>
<dbReference type="Gene3D" id="3.30.1140.40">
    <property type="entry name" value="Tctex-1"/>
    <property type="match status" value="1"/>
</dbReference>
<organism evidence="16 17">
    <name type="scientific">Dufourea novaeangliae</name>
    <name type="common">Sweat bee</name>
    <dbReference type="NCBI Taxonomy" id="178035"/>
    <lineage>
        <taxon>Eukaryota</taxon>
        <taxon>Metazoa</taxon>
        <taxon>Ecdysozoa</taxon>
        <taxon>Arthropoda</taxon>
        <taxon>Hexapoda</taxon>
        <taxon>Insecta</taxon>
        <taxon>Pterygota</taxon>
        <taxon>Neoptera</taxon>
        <taxon>Endopterygota</taxon>
        <taxon>Hymenoptera</taxon>
        <taxon>Apocrita</taxon>
        <taxon>Aculeata</taxon>
        <taxon>Apoidea</taxon>
        <taxon>Anthophila</taxon>
        <taxon>Halictidae</taxon>
        <taxon>Rophitinae</taxon>
        <taxon>Dufourea</taxon>
    </lineage>
</organism>
<keyword evidence="15" id="KW-0812">Transmembrane</keyword>
<feature type="transmembrane region" description="Helical" evidence="15">
    <location>
        <begin position="92"/>
        <end position="113"/>
    </location>
</feature>
<dbReference type="InterPro" id="IPR038586">
    <property type="entry name" value="Tctex-1-like_sf"/>
</dbReference>
<comment type="similarity">
    <text evidence="3">Belongs to the histidine acid phosphatase family. MINPP1 subfamily.</text>
</comment>
<feature type="transmembrane region" description="Helical" evidence="15">
    <location>
        <begin position="1028"/>
        <end position="1048"/>
    </location>
</feature>
<dbReference type="STRING" id="178035.A0A154P0U4"/>
<evidence type="ECO:0000256" key="3">
    <source>
        <dbReference type="ARBA" id="ARBA00008422"/>
    </source>
</evidence>
<evidence type="ECO:0000256" key="8">
    <source>
        <dbReference type="ARBA" id="ARBA00022801"/>
    </source>
</evidence>
<comment type="catalytic activity">
    <reaction evidence="12">
        <text>1D-myo-inositol 1,2,4,5,6-pentakisphosphate + H2O = 1D-myo-inositol 1,2,5,6-tetrakisphosphate + phosphate</text>
        <dbReference type="Rhea" id="RHEA:77115"/>
        <dbReference type="ChEBI" id="CHEBI:15377"/>
        <dbReference type="ChEBI" id="CHEBI:43474"/>
        <dbReference type="ChEBI" id="CHEBI:57798"/>
        <dbReference type="ChEBI" id="CHEBI:195535"/>
        <dbReference type="EC" id="3.1.3.62"/>
    </reaction>
    <physiologicalReaction direction="left-to-right" evidence="12">
        <dbReference type="Rhea" id="RHEA:77116"/>
    </physiologicalReaction>
</comment>
<evidence type="ECO:0000313" key="16">
    <source>
        <dbReference type="EMBL" id="KZC05546.1"/>
    </source>
</evidence>
<dbReference type="PANTHER" id="PTHR20963:SF8">
    <property type="entry name" value="MULTIPLE INOSITOL POLYPHOSPHATE PHOSPHATASE 1"/>
    <property type="match status" value="1"/>
</dbReference>
<comment type="catalytic activity">
    <reaction evidence="13">
        <text>1D-myo-inositol hexakisphosphate + H2O = 1D-myo-inositol 1,2,4,5,6-pentakisphosphate + phosphate</text>
        <dbReference type="Rhea" id="RHEA:16989"/>
        <dbReference type="ChEBI" id="CHEBI:15377"/>
        <dbReference type="ChEBI" id="CHEBI:43474"/>
        <dbReference type="ChEBI" id="CHEBI:57798"/>
        <dbReference type="ChEBI" id="CHEBI:58130"/>
        <dbReference type="EC" id="3.1.3.62"/>
    </reaction>
    <physiologicalReaction direction="left-to-right" evidence="13">
        <dbReference type="Rhea" id="RHEA:16990"/>
    </physiologicalReaction>
</comment>
<evidence type="ECO:0000313" key="17">
    <source>
        <dbReference type="Proteomes" id="UP000076502"/>
    </source>
</evidence>
<evidence type="ECO:0000256" key="5">
    <source>
        <dbReference type="ARBA" id="ARBA00013040"/>
    </source>
</evidence>
<evidence type="ECO:0000256" key="1">
    <source>
        <dbReference type="ARBA" id="ARBA00004370"/>
    </source>
</evidence>
<evidence type="ECO:0000256" key="15">
    <source>
        <dbReference type="SAM" id="Phobius"/>
    </source>
</evidence>
<accession>A0A154P0U4</accession>
<dbReference type="Proteomes" id="UP000076502">
    <property type="component" value="Unassembled WGS sequence"/>
</dbReference>
<comment type="subcellular location">
    <subcellularLocation>
        <location evidence="1">Membrane</location>
    </subcellularLocation>
</comment>
<reference evidence="16 17" key="1">
    <citation type="submission" date="2015-07" db="EMBL/GenBank/DDBJ databases">
        <title>The genome of Dufourea novaeangliae.</title>
        <authorList>
            <person name="Pan H."/>
            <person name="Kapheim K."/>
        </authorList>
    </citation>
    <scope>NUCLEOTIDE SEQUENCE [LARGE SCALE GENOMIC DNA]</scope>
    <source>
        <strain evidence="16">0120121106</strain>
        <tissue evidence="16">Whole body</tissue>
    </source>
</reference>
<dbReference type="PANTHER" id="PTHR20963">
    <property type="entry name" value="MULTIPLE INOSITOL POLYPHOSPHATE PHOSPHATASE-RELATED"/>
    <property type="match status" value="1"/>
</dbReference>
<dbReference type="Pfam" id="PF03645">
    <property type="entry name" value="Tctex-1"/>
    <property type="match status" value="1"/>
</dbReference>
<dbReference type="EMBL" id="KQ434796">
    <property type="protein sequence ID" value="KZC05546.1"/>
    <property type="molecule type" value="Genomic_DNA"/>
</dbReference>
<evidence type="ECO:0000256" key="14">
    <source>
        <dbReference type="ARBA" id="ARBA00043832"/>
    </source>
</evidence>
<evidence type="ECO:0000256" key="6">
    <source>
        <dbReference type="ARBA" id="ARBA00018097"/>
    </source>
</evidence>
<dbReference type="InterPro" id="IPR029033">
    <property type="entry name" value="His_PPase_superfam"/>
</dbReference>
<keyword evidence="15" id="KW-1133">Transmembrane helix</keyword>